<dbReference type="EMBL" id="MSFO01000001">
    <property type="protein sequence ID" value="PLB54874.1"/>
    <property type="molecule type" value="Genomic_DNA"/>
</dbReference>
<evidence type="ECO:0000313" key="2">
    <source>
        <dbReference type="Proteomes" id="UP000234275"/>
    </source>
</evidence>
<keyword evidence="2" id="KW-1185">Reference proteome</keyword>
<dbReference type="VEuPathDB" id="FungiDB:P170DRAFT_460880"/>
<reference evidence="1 2" key="1">
    <citation type="submission" date="2016-12" db="EMBL/GenBank/DDBJ databases">
        <title>The genomes of Aspergillus section Nigri reveals drivers in fungal speciation.</title>
        <authorList>
            <consortium name="DOE Joint Genome Institute"/>
            <person name="Vesth T.C."/>
            <person name="Nybo J."/>
            <person name="Theobald S."/>
            <person name="Brandl J."/>
            <person name="Frisvad J.C."/>
            <person name="Nielsen K.F."/>
            <person name="Lyhne E.K."/>
            <person name="Kogle M.E."/>
            <person name="Kuo A."/>
            <person name="Riley R."/>
            <person name="Clum A."/>
            <person name="Nolan M."/>
            <person name="Lipzen A."/>
            <person name="Salamov A."/>
            <person name="Henrissat B."/>
            <person name="Wiebenga A."/>
            <person name="De Vries R.P."/>
            <person name="Grigoriev I.V."/>
            <person name="Mortensen U.H."/>
            <person name="Andersen M.R."/>
            <person name="Baker S.E."/>
        </authorList>
    </citation>
    <scope>NUCLEOTIDE SEQUENCE [LARGE SCALE GENOMIC DNA]</scope>
    <source>
        <strain evidence="1 2">IBT 23096</strain>
    </source>
</reference>
<protein>
    <submittedName>
        <fullName evidence="1">Uncharacterized protein</fullName>
    </submittedName>
</protein>
<gene>
    <name evidence="1" type="ORF">P170DRAFT_460880</name>
</gene>
<accession>A0A2I2GPS1</accession>
<dbReference type="Proteomes" id="UP000234275">
    <property type="component" value="Unassembled WGS sequence"/>
</dbReference>
<sequence length="296" mass="34951">MSPILKTDDLDHRADHKGSEDIEVISFTWTPELMRPSRSRLQVHPYLGPIGSSKEWPYRICQPVTALPDTVDTHECLRWFGLSDEKILQVEERFHELYPDFQGPPCGYKERYASKGNNSIEFPLLDRMVHVYYLMVDHWTSDYEYTHEGYIKKAVQQGLRPEFAAFCGLHKDDPRCIEFPQLFETEWFDRSPMDIITDFTSLFWVYFKEFLTCKLIDEGKAWSDDHGQWLVHDGESLEQAKVRVHDLEFQELRERLYEEERERRTLESEERAREIEMQDGEAEKRMEVIAAMAGGG</sequence>
<dbReference type="AlphaFoldDB" id="A0A2I2GPS1"/>
<organism evidence="1 2">
    <name type="scientific">Aspergillus steynii IBT 23096</name>
    <dbReference type="NCBI Taxonomy" id="1392250"/>
    <lineage>
        <taxon>Eukaryota</taxon>
        <taxon>Fungi</taxon>
        <taxon>Dikarya</taxon>
        <taxon>Ascomycota</taxon>
        <taxon>Pezizomycotina</taxon>
        <taxon>Eurotiomycetes</taxon>
        <taxon>Eurotiomycetidae</taxon>
        <taxon>Eurotiales</taxon>
        <taxon>Aspergillaceae</taxon>
        <taxon>Aspergillus</taxon>
        <taxon>Aspergillus subgen. Circumdati</taxon>
    </lineage>
</organism>
<comment type="caution">
    <text evidence="1">The sequence shown here is derived from an EMBL/GenBank/DDBJ whole genome shotgun (WGS) entry which is preliminary data.</text>
</comment>
<dbReference type="GeneID" id="36559677"/>
<name>A0A2I2GPS1_9EURO</name>
<dbReference type="RefSeq" id="XP_024710176.1">
    <property type="nucleotide sequence ID" value="XM_024851979.1"/>
</dbReference>
<evidence type="ECO:0000313" key="1">
    <source>
        <dbReference type="EMBL" id="PLB54874.1"/>
    </source>
</evidence>
<proteinExistence type="predicted"/>
<dbReference type="OrthoDB" id="4633200at2759"/>